<dbReference type="OrthoDB" id="2435598at2"/>
<name>A0A317L2H1_9BACI</name>
<proteinExistence type="predicted"/>
<protein>
    <submittedName>
        <fullName evidence="3">DUF4129 domain-containing protein</fullName>
    </submittedName>
</protein>
<dbReference type="Pfam" id="PF13559">
    <property type="entry name" value="DUF4129"/>
    <property type="match status" value="1"/>
</dbReference>
<dbReference type="InterPro" id="IPR025403">
    <property type="entry name" value="TgpA-like_C"/>
</dbReference>
<comment type="caution">
    <text evidence="3">The sequence shown here is derived from an EMBL/GenBank/DDBJ whole genome shotgun (WGS) entry which is preliminary data.</text>
</comment>
<reference evidence="3 4" key="1">
    <citation type="submission" date="2018-05" db="EMBL/GenBank/DDBJ databases">
        <title>Genomic analysis of Gracilibacillus dipsosauri DD1 reveals novel features of a salt-tolerant amylase.</title>
        <authorList>
            <person name="Deutch C.E."/>
            <person name="Yang S."/>
        </authorList>
    </citation>
    <scope>NUCLEOTIDE SEQUENCE [LARGE SCALE GENOMIC DNA]</scope>
    <source>
        <strain evidence="3 4">DD1</strain>
    </source>
</reference>
<organism evidence="3 4">
    <name type="scientific">Gracilibacillus dipsosauri</name>
    <dbReference type="NCBI Taxonomy" id="178340"/>
    <lineage>
        <taxon>Bacteria</taxon>
        <taxon>Bacillati</taxon>
        <taxon>Bacillota</taxon>
        <taxon>Bacilli</taxon>
        <taxon>Bacillales</taxon>
        <taxon>Bacillaceae</taxon>
        <taxon>Gracilibacillus</taxon>
    </lineage>
</organism>
<evidence type="ECO:0000256" key="1">
    <source>
        <dbReference type="SAM" id="Phobius"/>
    </source>
</evidence>
<dbReference type="Proteomes" id="UP000245624">
    <property type="component" value="Unassembled WGS sequence"/>
</dbReference>
<dbReference type="EMBL" id="QGTD01000011">
    <property type="protein sequence ID" value="PWU67989.1"/>
    <property type="molecule type" value="Genomic_DNA"/>
</dbReference>
<evidence type="ECO:0000259" key="2">
    <source>
        <dbReference type="Pfam" id="PF13559"/>
    </source>
</evidence>
<accession>A0A317L2H1</accession>
<gene>
    <name evidence="3" type="ORF">DLJ74_12870</name>
</gene>
<evidence type="ECO:0000313" key="3">
    <source>
        <dbReference type="EMBL" id="PWU67989.1"/>
    </source>
</evidence>
<evidence type="ECO:0000313" key="4">
    <source>
        <dbReference type="Proteomes" id="UP000245624"/>
    </source>
</evidence>
<dbReference type="RefSeq" id="WP_054860676.1">
    <property type="nucleotide sequence ID" value="NZ_QGTD01000011.1"/>
</dbReference>
<dbReference type="AlphaFoldDB" id="A0A317L2H1"/>
<feature type="domain" description="Protein-glutamine gamma-glutamyltransferase-like C-terminal" evidence="2">
    <location>
        <begin position="133"/>
        <end position="195"/>
    </location>
</feature>
<keyword evidence="4" id="KW-1185">Reference proteome</keyword>
<keyword evidence="1" id="KW-1133">Transmembrane helix</keyword>
<keyword evidence="1" id="KW-0472">Membrane</keyword>
<keyword evidence="1" id="KW-0812">Transmembrane</keyword>
<sequence>MSAYTNAREEMNQILNQEEYQVYYEDNRSLLEIIWSNIKEWFTDLLSKLNIPVSSDSAIGNTIIITVMAILAIAIILLFLLVIMNIVRRRKLRSSQPLQSNRELEWSYEKHLREAEKQANEGQFRIATRHHFLALLLILRERNLLEVKRWKTNWEYYDELRKKDKDLANNFYQAALFFEQATYGERKVEENDYQTYYTTINELISAIIEGFPNEGTGDSS</sequence>
<feature type="transmembrane region" description="Helical" evidence="1">
    <location>
        <begin position="63"/>
        <end position="87"/>
    </location>
</feature>